<protein>
    <submittedName>
        <fullName evidence="6">Uncharacterized protein</fullName>
    </submittedName>
</protein>
<evidence type="ECO:0000313" key="7">
    <source>
        <dbReference type="Proteomes" id="UP000677054"/>
    </source>
</evidence>
<dbReference type="GO" id="GO:0005886">
    <property type="term" value="C:plasma membrane"/>
    <property type="evidence" value="ECO:0007669"/>
    <property type="project" value="TreeGrafter"/>
</dbReference>
<dbReference type="AlphaFoldDB" id="A0A7R9A8N9"/>
<dbReference type="Gene3D" id="1.20.1070.10">
    <property type="entry name" value="Rhodopsin 7-helix transmembrane proteins"/>
    <property type="match status" value="1"/>
</dbReference>
<keyword evidence="2" id="KW-0297">G-protein coupled receptor</keyword>
<name>A0A7R9A8N9_9CRUS</name>
<comment type="subcellular location">
    <subcellularLocation>
        <location evidence="1">Membrane</location>
        <topology evidence="1">Multi-pass membrane protein</topology>
    </subcellularLocation>
</comment>
<dbReference type="GO" id="GO:0004930">
    <property type="term" value="F:G protein-coupled receptor activity"/>
    <property type="evidence" value="ECO:0007669"/>
    <property type="project" value="UniProtKB-KW"/>
</dbReference>
<dbReference type="PANTHER" id="PTHR45695">
    <property type="entry name" value="LEUCOKININ RECEPTOR-RELATED"/>
    <property type="match status" value="1"/>
</dbReference>
<evidence type="ECO:0000256" key="5">
    <source>
        <dbReference type="SAM" id="MobiDB-lite"/>
    </source>
</evidence>
<evidence type="ECO:0000256" key="4">
    <source>
        <dbReference type="ARBA" id="ARBA00023224"/>
    </source>
</evidence>
<reference evidence="6" key="1">
    <citation type="submission" date="2020-11" db="EMBL/GenBank/DDBJ databases">
        <authorList>
            <person name="Tran Van P."/>
        </authorList>
    </citation>
    <scope>NUCLEOTIDE SEQUENCE</scope>
</reference>
<feature type="compositionally biased region" description="Polar residues" evidence="5">
    <location>
        <begin position="144"/>
        <end position="153"/>
    </location>
</feature>
<evidence type="ECO:0000256" key="2">
    <source>
        <dbReference type="ARBA" id="ARBA00023040"/>
    </source>
</evidence>
<accession>A0A7R9A8N9</accession>
<feature type="compositionally biased region" description="Basic and acidic residues" evidence="5">
    <location>
        <begin position="175"/>
        <end position="189"/>
    </location>
</feature>
<feature type="region of interest" description="Disordered" evidence="5">
    <location>
        <begin position="134"/>
        <end position="196"/>
    </location>
</feature>
<keyword evidence="4" id="KW-0807">Transducer</keyword>
<dbReference type="EMBL" id="LR901848">
    <property type="protein sequence ID" value="CAD7249506.1"/>
    <property type="molecule type" value="Genomic_DNA"/>
</dbReference>
<gene>
    <name evidence="6" type="ORF">DSTB1V02_LOCUS9301</name>
</gene>
<keyword evidence="3" id="KW-0675">Receptor</keyword>
<evidence type="ECO:0000256" key="1">
    <source>
        <dbReference type="ARBA" id="ARBA00004141"/>
    </source>
</evidence>
<dbReference type="OrthoDB" id="9445642at2759"/>
<keyword evidence="7" id="KW-1185">Reference proteome</keyword>
<evidence type="ECO:0000256" key="3">
    <source>
        <dbReference type="ARBA" id="ARBA00023170"/>
    </source>
</evidence>
<organism evidence="6">
    <name type="scientific">Darwinula stevensoni</name>
    <dbReference type="NCBI Taxonomy" id="69355"/>
    <lineage>
        <taxon>Eukaryota</taxon>
        <taxon>Metazoa</taxon>
        <taxon>Ecdysozoa</taxon>
        <taxon>Arthropoda</taxon>
        <taxon>Crustacea</taxon>
        <taxon>Oligostraca</taxon>
        <taxon>Ostracoda</taxon>
        <taxon>Podocopa</taxon>
        <taxon>Podocopida</taxon>
        <taxon>Darwinulocopina</taxon>
        <taxon>Darwinuloidea</taxon>
        <taxon>Darwinulidae</taxon>
        <taxon>Darwinula</taxon>
    </lineage>
</organism>
<proteinExistence type="predicted"/>
<dbReference type="PANTHER" id="PTHR45695:SF9">
    <property type="entry name" value="LEUCOKININ RECEPTOR"/>
    <property type="match status" value="1"/>
</dbReference>
<dbReference type="Proteomes" id="UP000677054">
    <property type="component" value="Unassembled WGS sequence"/>
</dbReference>
<dbReference type="SUPFAM" id="SSF81321">
    <property type="entry name" value="Family A G protein-coupled receptor-like"/>
    <property type="match status" value="1"/>
</dbReference>
<dbReference type="EMBL" id="CAJPEV010002331">
    <property type="protein sequence ID" value="CAG0896552.1"/>
    <property type="molecule type" value="Genomic_DNA"/>
</dbReference>
<sequence length="264" mass="29646">MLCHPVTQCHPQPPLVIHCHPMPSTATQFYPLPSSTILYLLVICEKEDSFPVQVAVNNLERYRYINIVFFCIHWLAMSNSCCNPFVYAIYNDKFKKEFIQRWGRCRCLRGRRQSPSSHDELSLFDVKIQGDTPTQGRLHDQRQAPKSTKNSVKLSYHRRRMKQGLDGCVPSGRRSPLESTHRTREHPTDSADGTPSKGILVDLVDLERKKLTLGLGDCSLGLFPPPDALGMGQEVRGGQEAKGGIMPDSLLALASWPQPHAPSS</sequence>
<evidence type="ECO:0000313" key="6">
    <source>
        <dbReference type="EMBL" id="CAD7249506.1"/>
    </source>
</evidence>